<reference evidence="3" key="2">
    <citation type="submission" date="2013-12" db="EMBL/GenBank/DDBJ databases">
        <authorList>
            <person name="Yu Y."/>
            <person name="Lee S."/>
            <person name="de Baynast K."/>
            <person name="Wissotski M."/>
            <person name="Liu L."/>
            <person name="Talag J."/>
            <person name="Goicoechea J."/>
            <person name="Angelova A."/>
            <person name="Jetty R."/>
            <person name="Kudrna D."/>
            <person name="Golser W."/>
            <person name="Rivera L."/>
            <person name="Zhang J."/>
            <person name="Wing R."/>
        </authorList>
    </citation>
    <scope>NUCLEOTIDE SEQUENCE</scope>
</reference>
<dbReference type="HOGENOM" id="CLU_1505613_0_0_1"/>
<name>A0A0D9Y0S8_9ORYZ</name>
<dbReference type="Proteomes" id="UP000032180">
    <property type="component" value="Chromosome 12"/>
</dbReference>
<keyword evidence="1" id="KW-1133">Transmembrane helix</keyword>
<dbReference type="AlphaFoldDB" id="A0A0D9Y0S8"/>
<keyword evidence="3" id="KW-1185">Reference proteome</keyword>
<proteinExistence type="predicted"/>
<organism evidence="2 3">
    <name type="scientific">Leersia perrieri</name>
    <dbReference type="NCBI Taxonomy" id="77586"/>
    <lineage>
        <taxon>Eukaryota</taxon>
        <taxon>Viridiplantae</taxon>
        <taxon>Streptophyta</taxon>
        <taxon>Embryophyta</taxon>
        <taxon>Tracheophyta</taxon>
        <taxon>Spermatophyta</taxon>
        <taxon>Magnoliopsida</taxon>
        <taxon>Liliopsida</taxon>
        <taxon>Poales</taxon>
        <taxon>Poaceae</taxon>
        <taxon>BOP clade</taxon>
        <taxon>Oryzoideae</taxon>
        <taxon>Oryzeae</taxon>
        <taxon>Oryzinae</taxon>
        <taxon>Leersia</taxon>
    </lineage>
</organism>
<sequence>MEEARQDSDVAVNASATCAHCFIISLFSVSYAAAAVLAPPPPPLLFVLGTRFAVAVDVGAVVFFAQAKPVEAVSCTGPENRDGAGGSAAWRLLAITGNGCSSPPAAARGRDSSAWTWPCFWPAAEEVAEEVSCMLLWARERRLDDAASPAAAAAWLLLRAAALMPLLLESSRSLASISL</sequence>
<evidence type="ECO:0000256" key="1">
    <source>
        <dbReference type="SAM" id="Phobius"/>
    </source>
</evidence>
<protein>
    <submittedName>
        <fullName evidence="2">Uncharacterized protein</fullName>
    </submittedName>
</protein>
<evidence type="ECO:0000313" key="2">
    <source>
        <dbReference type="EnsemblPlants" id="LPERR12G14010.4"/>
    </source>
</evidence>
<feature type="transmembrane region" description="Helical" evidence="1">
    <location>
        <begin position="12"/>
        <end position="38"/>
    </location>
</feature>
<reference evidence="2 3" key="1">
    <citation type="submission" date="2012-08" db="EMBL/GenBank/DDBJ databases">
        <title>Oryza genome evolution.</title>
        <authorList>
            <person name="Wing R.A."/>
        </authorList>
    </citation>
    <scope>NUCLEOTIDE SEQUENCE</scope>
</reference>
<reference evidence="2" key="3">
    <citation type="submission" date="2015-04" db="UniProtKB">
        <authorList>
            <consortium name="EnsemblPlants"/>
        </authorList>
    </citation>
    <scope>IDENTIFICATION</scope>
</reference>
<keyword evidence="1" id="KW-0472">Membrane</keyword>
<accession>A0A0D9Y0S8</accession>
<dbReference type="Gramene" id="LPERR12G14010.4">
    <property type="protein sequence ID" value="LPERR12G14010.4"/>
    <property type="gene ID" value="LPERR12G14010"/>
</dbReference>
<dbReference type="EnsemblPlants" id="LPERR12G14010.4">
    <property type="protein sequence ID" value="LPERR12G14010.4"/>
    <property type="gene ID" value="LPERR12G14010"/>
</dbReference>
<keyword evidence="1" id="KW-0812">Transmembrane</keyword>
<evidence type="ECO:0000313" key="3">
    <source>
        <dbReference type="Proteomes" id="UP000032180"/>
    </source>
</evidence>
<feature type="transmembrane region" description="Helical" evidence="1">
    <location>
        <begin position="44"/>
        <end position="65"/>
    </location>
</feature>